<dbReference type="Proteomes" id="UP001341840">
    <property type="component" value="Unassembled WGS sequence"/>
</dbReference>
<protein>
    <submittedName>
        <fullName evidence="1">Uncharacterized protein</fullName>
    </submittedName>
</protein>
<dbReference type="EMBL" id="JASCZI010271901">
    <property type="protein sequence ID" value="MED6217158.1"/>
    <property type="molecule type" value="Genomic_DNA"/>
</dbReference>
<sequence>MSFLSRWMRSYVSLALVKKTNRFERRCESDLAPKPRGSGAFIFSSQSQPSKHYNLMAYIGAEARVTRSHGHGTSKKRGPRNSCRSRNYFLSFGLIVTFVRCSSFMTSLQRCSGDVSNLREDTWM</sequence>
<keyword evidence="2" id="KW-1185">Reference proteome</keyword>
<comment type="caution">
    <text evidence="1">The sequence shown here is derived from an EMBL/GenBank/DDBJ whole genome shotgun (WGS) entry which is preliminary data.</text>
</comment>
<proteinExistence type="predicted"/>
<accession>A0ABU6Z7D3</accession>
<name>A0ABU6Z7D3_9FABA</name>
<gene>
    <name evidence="1" type="ORF">PIB30_015056</name>
</gene>
<evidence type="ECO:0000313" key="2">
    <source>
        <dbReference type="Proteomes" id="UP001341840"/>
    </source>
</evidence>
<organism evidence="1 2">
    <name type="scientific">Stylosanthes scabra</name>
    <dbReference type="NCBI Taxonomy" id="79078"/>
    <lineage>
        <taxon>Eukaryota</taxon>
        <taxon>Viridiplantae</taxon>
        <taxon>Streptophyta</taxon>
        <taxon>Embryophyta</taxon>
        <taxon>Tracheophyta</taxon>
        <taxon>Spermatophyta</taxon>
        <taxon>Magnoliopsida</taxon>
        <taxon>eudicotyledons</taxon>
        <taxon>Gunneridae</taxon>
        <taxon>Pentapetalae</taxon>
        <taxon>rosids</taxon>
        <taxon>fabids</taxon>
        <taxon>Fabales</taxon>
        <taxon>Fabaceae</taxon>
        <taxon>Papilionoideae</taxon>
        <taxon>50 kb inversion clade</taxon>
        <taxon>dalbergioids sensu lato</taxon>
        <taxon>Dalbergieae</taxon>
        <taxon>Pterocarpus clade</taxon>
        <taxon>Stylosanthes</taxon>
    </lineage>
</organism>
<reference evidence="1 2" key="1">
    <citation type="journal article" date="2023" name="Plants (Basel)">
        <title>Bridging the Gap: Combining Genomics and Transcriptomics Approaches to Understand Stylosanthes scabra, an Orphan Legume from the Brazilian Caatinga.</title>
        <authorList>
            <person name="Ferreira-Neto J.R.C."/>
            <person name="da Silva M.D."/>
            <person name="Binneck E."/>
            <person name="de Melo N.F."/>
            <person name="da Silva R.H."/>
            <person name="de Melo A.L.T.M."/>
            <person name="Pandolfi V."/>
            <person name="Bustamante F.O."/>
            <person name="Brasileiro-Vidal A.C."/>
            <person name="Benko-Iseppon A.M."/>
        </authorList>
    </citation>
    <scope>NUCLEOTIDE SEQUENCE [LARGE SCALE GENOMIC DNA]</scope>
    <source>
        <tissue evidence="1">Leaves</tissue>
    </source>
</reference>
<evidence type="ECO:0000313" key="1">
    <source>
        <dbReference type="EMBL" id="MED6217158.1"/>
    </source>
</evidence>